<gene>
    <name evidence="1" type="ORF">FPQ13_05320</name>
</gene>
<name>A0A556PNP3_9BACI</name>
<sequence>MFDDLEKWMINIPTLLHGHELIDLDDGKTKRIEGLSSTHTPVYPFNMENFLQELKKYENEKNSYPRKIFDKKNTLLKAVSLPFSFEDTVTYRYPLIRECKLEQIIKIILIDCSNSMNHLLNSNKLPVNLNSSKHLTFFLYHRDSIFSWSKQLNLPTIEGSTSISNCLRQLHDLMKDDTIHWSFSIEHISDGRISTDEYRSILNYLYEYAKKGHDYTLYEVRKQGSLTSSLGEAILNQFPTSVNIFAKTVMI</sequence>
<keyword evidence="2" id="KW-1185">Reference proteome</keyword>
<dbReference type="RefSeq" id="WP_144088290.1">
    <property type="nucleotide sequence ID" value="NZ_VMHE01000006.1"/>
</dbReference>
<comment type="caution">
    <text evidence="1">The sequence shown here is derived from an EMBL/GenBank/DDBJ whole genome shotgun (WGS) entry which is preliminary data.</text>
</comment>
<organism evidence="1 2">
    <name type="scientific">Allobacillus salarius</name>
    <dbReference type="NCBI Taxonomy" id="1955272"/>
    <lineage>
        <taxon>Bacteria</taxon>
        <taxon>Bacillati</taxon>
        <taxon>Bacillota</taxon>
        <taxon>Bacilli</taxon>
        <taxon>Bacillales</taxon>
        <taxon>Bacillaceae</taxon>
        <taxon>Allobacillus</taxon>
    </lineage>
</organism>
<dbReference type="AlphaFoldDB" id="A0A556PNP3"/>
<evidence type="ECO:0000313" key="1">
    <source>
        <dbReference type="EMBL" id="TSJ65988.1"/>
    </source>
</evidence>
<dbReference type="OrthoDB" id="9827085at2"/>
<protein>
    <submittedName>
        <fullName evidence="1">Uncharacterized protein</fullName>
    </submittedName>
</protein>
<evidence type="ECO:0000313" key="2">
    <source>
        <dbReference type="Proteomes" id="UP000316425"/>
    </source>
</evidence>
<reference evidence="1 2" key="1">
    <citation type="submission" date="2019-07" db="EMBL/GenBank/DDBJ databases">
        <title>Allobacillus sp. nov. SKP isolated from shrimp paste of Euphausiacea.</title>
        <authorList>
            <person name="Kanchanasin P."/>
            <person name="Tanasupawat S."/>
            <person name="Shi W."/>
            <person name="Wu L."/>
            <person name="Ma J."/>
        </authorList>
    </citation>
    <scope>NUCLEOTIDE SEQUENCE [LARGE SCALE GENOMIC DNA]</scope>
    <source>
        <strain evidence="1 2">SKP4-8</strain>
    </source>
</reference>
<dbReference type="EMBL" id="VMHE01000006">
    <property type="protein sequence ID" value="TSJ65988.1"/>
    <property type="molecule type" value="Genomic_DNA"/>
</dbReference>
<accession>A0A556PNP3</accession>
<dbReference type="Proteomes" id="UP000316425">
    <property type="component" value="Unassembled WGS sequence"/>
</dbReference>
<proteinExistence type="predicted"/>